<keyword evidence="6 17" id="KW-0285">Flavoprotein</keyword>
<comment type="catalytic activity">
    <reaction evidence="12">
        <text>a menaquinone + succinate = a menaquinol + fumarate</text>
        <dbReference type="Rhea" id="RHEA:27834"/>
        <dbReference type="Rhea" id="RHEA-COMP:9537"/>
        <dbReference type="Rhea" id="RHEA-COMP:9539"/>
        <dbReference type="ChEBI" id="CHEBI:16374"/>
        <dbReference type="ChEBI" id="CHEBI:18151"/>
        <dbReference type="ChEBI" id="CHEBI:29806"/>
        <dbReference type="ChEBI" id="CHEBI:30031"/>
        <dbReference type="EC" id="1.3.5.1"/>
    </reaction>
</comment>
<dbReference type="SUPFAM" id="SSF56425">
    <property type="entry name" value="Succinate dehydrogenase/fumarate reductase flavoprotein, catalytic domain"/>
    <property type="match status" value="1"/>
</dbReference>
<dbReference type="PROSITE" id="PS00504">
    <property type="entry name" value="FRD_SDH_FAD_BINDING"/>
    <property type="match status" value="1"/>
</dbReference>
<dbReference type="Gene3D" id="1.20.58.100">
    <property type="entry name" value="Fumarate reductase/succinate dehydrogenase flavoprotein-like, C-terminal domain"/>
    <property type="match status" value="1"/>
</dbReference>
<feature type="binding site" evidence="16">
    <location>
        <position position="367"/>
    </location>
    <ligand>
        <name>substrate</name>
    </ligand>
</feature>
<dbReference type="FunFam" id="4.10.80.40:FF:000003">
    <property type="entry name" value="Fumarate reductase flavoprotein subunit"/>
    <property type="match status" value="1"/>
</dbReference>
<comment type="subcellular location">
    <subcellularLocation>
        <location evidence="1">Cell inner membrane</location>
        <topology evidence="1">Peripheral membrane protein</topology>
        <orientation evidence="1">Cytoplasmic side</orientation>
    </subcellularLocation>
</comment>
<evidence type="ECO:0000259" key="20">
    <source>
        <dbReference type="Pfam" id="PF00890"/>
    </source>
</evidence>
<name>A0A2R4VYF5_THEAF</name>
<proteinExistence type="inferred from homology"/>
<dbReference type="Gene3D" id="3.50.50.60">
    <property type="entry name" value="FAD/NAD(P)-binding domain"/>
    <property type="match status" value="1"/>
</dbReference>
<feature type="binding site" evidence="17">
    <location>
        <begin position="28"/>
        <end position="33"/>
    </location>
    <ligand>
        <name>FAD</name>
        <dbReference type="ChEBI" id="CHEBI:57692"/>
    </ligand>
</feature>
<feature type="binding site" evidence="17">
    <location>
        <begin position="51"/>
        <end position="67"/>
    </location>
    <ligand>
        <name>FAD</name>
        <dbReference type="ChEBI" id="CHEBI:57692"/>
    </ligand>
</feature>
<dbReference type="GO" id="GO:0050660">
    <property type="term" value="F:flavin adenine dinucleotide binding"/>
    <property type="evidence" value="ECO:0007669"/>
    <property type="project" value="UniProtKB-UniRule"/>
</dbReference>
<dbReference type="GO" id="GO:0005886">
    <property type="term" value="C:plasma membrane"/>
    <property type="evidence" value="ECO:0007669"/>
    <property type="project" value="UniProtKB-SubCell"/>
</dbReference>
<feature type="binding site" evidence="16">
    <location>
        <position position="269"/>
    </location>
    <ligand>
        <name>substrate</name>
    </ligand>
</feature>
<dbReference type="Gene3D" id="4.10.80.40">
    <property type="entry name" value="succinate dehydrogenase protein domain"/>
    <property type="match status" value="1"/>
</dbReference>
<keyword evidence="19" id="KW-0816">Tricarboxylic acid cycle</keyword>
<protein>
    <recommendedName>
        <fullName evidence="14 19">Succinate dehydrogenase flavoprotein subunit</fullName>
        <ecNumber evidence="19">1.3.5.1</ecNumber>
    </recommendedName>
</protein>
<dbReference type="GO" id="GO:0022900">
    <property type="term" value="P:electron transport chain"/>
    <property type="evidence" value="ECO:0007669"/>
    <property type="project" value="UniProtKB-UniRule"/>
</dbReference>
<organism evidence="22 23">
    <name type="scientific">Thermodesulfobium acidiphilum</name>
    <dbReference type="NCBI Taxonomy" id="1794699"/>
    <lineage>
        <taxon>Bacteria</taxon>
        <taxon>Pseudomonadati</taxon>
        <taxon>Thermodesulfobiota</taxon>
        <taxon>Thermodesulfobiia</taxon>
        <taxon>Thermodesulfobiales</taxon>
        <taxon>Thermodesulfobiaceae</taxon>
        <taxon>Thermodesulfobium</taxon>
    </lineage>
</organism>
<keyword evidence="4 19" id="KW-0813">Transport</keyword>
<dbReference type="EC" id="1.3.5.1" evidence="19"/>
<dbReference type="NCBIfam" id="TIGR01812">
    <property type="entry name" value="sdhA_frdA_Gneg"/>
    <property type="match status" value="1"/>
</dbReference>
<keyword evidence="11 19" id="KW-0472">Membrane</keyword>
<accession>A0A2R4VYF5</accession>
<dbReference type="Gene3D" id="3.90.700.10">
    <property type="entry name" value="Succinate dehydrogenase/fumarate reductase flavoprotein, catalytic domain"/>
    <property type="match status" value="1"/>
</dbReference>
<dbReference type="Pfam" id="PF02910">
    <property type="entry name" value="Succ_DH_flav_C"/>
    <property type="match status" value="1"/>
</dbReference>
<comment type="cofactor">
    <cofactor evidence="17">
        <name>FAD</name>
        <dbReference type="ChEBI" id="CHEBI:57692"/>
    </cofactor>
    <text evidence="17">Flavinylated by SdhE, about 5% flavinylation occurs in the absence of SdhE.</text>
</comment>
<dbReference type="InterPro" id="IPR030664">
    <property type="entry name" value="SdhA/FrdA/AprA"/>
</dbReference>
<dbReference type="InterPro" id="IPR014006">
    <property type="entry name" value="Succ_Dhase_FrdA_Gneg"/>
</dbReference>
<evidence type="ECO:0000256" key="18">
    <source>
        <dbReference type="PIRSR" id="PIRSR611281-4"/>
    </source>
</evidence>
<evidence type="ECO:0000256" key="15">
    <source>
        <dbReference type="PIRSR" id="PIRSR000171-1"/>
    </source>
</evidence>
<reference evidence="22 23" key="1">
    <citation type="submission" date="2017-04" db="EMBL/GenBank/DDBJ databases">
        <title>Genomic insights into metabolism of Thermodesulfobium acidiphilum.</title>
        <authorList>
            <person name="Toshchakov S.V."/>
            <person name="Frolov E.N."/>
            <person name="Kublanov I.V."/>
            <person name="Samarov N.I."/>
            <person name="Novikov A."/>
            <person name="Lebedinsky A.V."/>
            <person name="Bonch-Osmolovskaya E.A."/>
            <person name="Chernyh N.A."/>
        </authorList>
    </citation>
    <scope>NUCLEOTIDE SEQUENCE [LARGE SCALE GENOMIC DNA]</scope>
    <source>
        <strain evidence="22 23">3127-1</strain>
    </source>
</reference>
<dbReference type="RefSeq" id="WP_108308030.1">
    <property type="nucleotide sequence ID" value="NZ_CP020921.1"/>
</dbReference>
<evidence type="ECO:0000256" key="6">
    <source>
        <dbReference type="ARBA" id="ARBA00022630"/>
    </source>
</evidence>
<evidence type="ECO:0000256" key="5">
    <source>
        <dbReference type="ARBA" id="ARBA00022475"/>
    </source>
</evidence>
<evidence type="ECO:0000256" key="9">
    <source>
        <dbReference type="ARBA" id="ARBA00022982"/>
    </source>
</evidence>
<gene>
    <name evidence="22" type="ORF">TDSAC_0180</name>
</gene>
<feature type="binding site" evidence="16">
    <location>
        <position position="257"/>
    </location>
    <ligand>
        <name>substrate</name>
    </ligand>
</feature>
<evidence type="ECO:0000313" key="23">
    <source>
        <dbReference type="Proteomes" id="UP000244792"/>
    </source>
</evidence>
<dbReference type="GO" id="GO:0008177">
    <property type="term" value="F:succinate dehydrogenase (quinone) activity"/>
    <property type="evidence" value="ECO:0007669"/>
    <property type="project" value="UniProtKB-EC"/>
</dbReference>
<evidence type="ECO:0000256" key="11">
    <source>
        <dbReference type="ARBA" id="ARBA00023136"/>
    </source>
</evidence>
<comment type="similarity">
    <text evidence="3 19">Belongs to the FAD-dependent oxidoreductase 2 family. FRD/SDH subfamily.</text>
</comment>
<keyword evidence="9 19" id="KW-0249">Electron transport</keyword>
<evidence type="ECO:0000256" key="4">
    <source>
        <dbReference type="ARBA" id="ARBA00022448"/>
    </source>
</evidence>
<dbReference type="InterPro" id="IPR036188">
    <property type="entry name" value="FAD/NAD-bd_sf"/>
</dbReference>
<dbReference type="GO" id="GO:0009061">
    <property type="term" value="P:anaerobic respiration"/>
    <property type="evidence" value="ECO:0007669"/>
    <property type="project" value="TreeGrafter"/>
</dbReference>
<comment type="pathway">
    <text evidence="2 19">Carbohydrate metabolism; tricarboxylic acid cycle; fumarate from succinate (bacterial route): step 1/1.</text>
</comment>
<dbReference type="FunFam" id="3.90.700.10:FF:000003">
    <property type="entry name" value="Fumarate reductase flavoprotein subunit"/>
    <property type="match status" value="1"/>
</dbReference>
<dbReference type="Pfam" id="PF00890">
    <property type="entry name" value="FAD_binding_2"/>
    <property type="match status" value="1"/>
</dbReference>
<sequence>MKDPKVLTEKVVDVPLRNIHKHDVVIIGTGLAGLWAAIKCKSAGLDTACMTKLSMPQRSHSTAAQGGIAASLGSLEEDYWEWHMFDTVKGSDFLADQDAAEILTRDAITIVREYEHMGAPFSRTPDGLIAQRKFGGHVKDFGRGGPVLRACYAADRTGHVLLHTLWQKALELGVRFYTEMFAISLISDGPKCAGVVTWDTKNGGLHAFKAKATLIATGGYGRAWKITATSYSYTADGQYMALRAGVPLEDMEFFQFHPTGLFDRGILMTEGCRGEGGYLINDLGERFMKNYAPEKMELAPRDIVSRAITSEIEAGRGINGGPYIYLDIRHLGAEIINTRLPQIREISIKFAGVDPIHEPIPIVPTAHYSMGGIPTDVDGRVLFDGKSQIFSGLYAAGECACVSVHGANRLGCNSTLDASVFGRRCGLTIVKDFANLEHLPLEEDSAKMAKEEIEFIWNQKGSIRPEEIRNELQTGMQNYVAVFREEKGLLKMISIIEDMHKKMKEMLISDKSLAYNTTLMEAMELRHLIAAAEAVTYGALNRTESRGAQARRDYPKRDDENWLKHTLYFRDESGFRFDYKDVRLTRFVPEERKY</sequence>
<dbReference type="UniPathway" id="UPA00223">
    <property type="reaction ID" value="UER01005"/>
</dbReference>
<feature type="domain" description="Fumarate reductase/succinate dehydrogenase flavoprotein-like C-terminal" evidence="21">
    <location>
        <begin position="469"/>
        <end position="594"/>
    </location>
</feature>
<evidence type="ECO:0000256" key="13">
    <source>
        <dbReference type="ARBA" id="ARBA00049220"/>
    </source>
</evidence>
<evidence type="ECO:0000256" key="16">
    <source>
        <dbReference type="PIRSR" id="PIRSR611281-2"/>
    </source>
</evidence>
<dbReference type="InterPro" id="IPR003953">
    <property type="entry name" value="FAD-dep_OxRdtase_2_FAD-bd"/>
</dbReference>
<dbReference type="PIRSF" id="PIRSF000171">
    <property type="entry name" value="SDHA_APRA_LASPO"/>
    <property type="match status" value="1"/>
</dbReference>
<feature type="domain" description="FAD-dependent oxidoreductase 2 FAD-binding" evidence="20">
    <location>
        <begin position="23"/>
        <end position="414"/>
    </location>
</feature>
<feature type="binding site" evidence="17">
    <location>
        <position position="398"/>
    </location>
    <ligand>
        <name>FAD</name>
        <dbReference type="ChEBI" id="CHEBI:57692"/>
    </ligand>
</feature>
<dbReference type="EMBL" id="CP020921">
    <property type="protein sequence ID" value="AWB09567.1"/>
    <property type="molecule type" value="Genomic_DNA"/>
</dbReference>
<dbReference type="Proteomes" id="UP000244792">
    <property type="component" value="Chromosome"/>
</dbReference>
<evidence type="ECO:0000256" key="14">
    <source>
        <dbReference type="NCBIfam" id="TIGR01816"/>
    </source>
</evidence>
<evidence type="ECO:0000256" key="1">
    <source>
        <dbReference type="ARBA" id="ARBA00004515"/>
    </source>
</evidence>
<evidence type="ECO:0000256" key="19">
    <source>
        <dbReference type="RuleBase" id="RU362051"/>
    </source>
</evidence>
<keyword evidence="8 17" id="KW-0274">FAD</keyword>
<dbReference type="SUPFAM" id="SSF51905">
    <property type="entry name" value="FAD/NAD(P)-binding domain"/>
    <property type="match status" value="1"/>
</dbReference>
<evidence type="ECO:0000256" key="17">
    <source>
        <dbReference type="PIRSR" id="PIRSR611281-3"/>
    </source>
</evidence>
<evidence type="ECO:0000313" key="22">
    <source>
        <dbReference type="EMBL" id="AWB09567.1"/>
    </source>
</evidence>
<dbReference type="InterPro" id="IPR027477">
    <property type="entry name" value="Succ_DH/fumarate_Rdtase_cat_sf"/>
</dbReference>
<dbReference type="PRINTS" id="PR00411">
    <property type="entry name" value="PNDRDTASEI"/>
</dbReference>
<dbReference type="PANTHER" id="PTHR11632:SF51">
    <property type="entry name" value="SUCCINATE DEHYDROGENASE [UBIQUINONE] FLAVOPROTEIN SUBUNIT, MITOCHONDRIAL"/>
    <property type="match status" value="1"/>
</dbReference>
<dbReference type="NCBIfam" id="TIGR01816">
    <property type="entry name" value="sdhA_forward"/>
    <property type="match status" value="1"/>
</dbReference>
<evidence type="ECO:0000256" key="3">
    <source>
        <dbReference type="ARBA" id="ARBA00008040"/>
    </source>
</evidence>
<dbReference type="SUPFAM" id="SSF46977">
    <property type="entry name" value="Succinate dehydrogenase/fumarate reductase flavoprotein C-terminal domain"/>
    <property type="match status" value="1"/>
</dbReference>
<dbReference type="InterPro" id="IPR015939">
    <property type="entry name" value="Fum_Rdtase/Succ_DH_flav-like_C"/>
</dbReference>
<keyword evidence="23" id="KW-1185">Reference proteome</keyword>
<comment type="catalytic activity">
    <reaction evidence="13 19">
        <text>a quinone + succinate = fumarate + a quinol</text>
        <dbReference type="Rhea" id="RHEA:40523"/>
        <dbReference type="ChEBI" id="CHEBI:24646"/>
        <dbReference type="ChEBI" id="CHEBI:29806"/>
        <dbReference type="ChEBI" id="CHEBI:30031"/>
        <dbReference type="ChEBI" id="CHEBI:132124"/>
        <dbReference type="EC" id="1.3.5.1"/>
    </reaction>
</comment>
<feature type="binding site" evidence="16">
    <location>
        <position position="409"/>
    </location>
    <ligand>
        <name>substrate</name>
    </ligand>
</feature>
<feature type="binding site" evidence="17">
    <location>
        <position position="236"/>
    </location>
    <ligand>
        <name>FAD</name>
        <dbReference type="ChEBI" id="CHEBI:57692"/>
    </ligand>
</feature>
<evidence type="ECO:0000259" key="21">
    <source>
        <dbReference type="Pfam" id="PF02910"/>
    </source>
</evidence>
<evidence type="ECO:0000256" key="12">
    <source>
        <dbReference type="ARBA" id="ARBA00034412"/>
    </source>
</evidence>
<dbReference type="InterPro" id="IPR037099">
    <property type="entry name" value="Fum_R/Succ_DH_flav-like_C_sf"/>
</dbReference>
<keyword evidence="5" id="KW-1003">Cell membrane</keyword>
<evidence type="ECO:0000256" key="7">
    <source>
        <dbReference type="ARBA" id="ARBA00022741"/>
    </source>
</evidence>
<dbReference type="GO" id="GO:0009055">
    <property type="term" value="F:electron transfer activity"/>
    <property type="evidence" value="ECO:0007669"/>
    <property type="project" value="TreeGrafter"/>
</dbReference>
<dbReference type="InterPro" id="IPR011281">
    <property type="entry name" value="Succ_DH_flav_su_fwd"/>
</dbReference>
<dbReference type="AlphaFoldDB" id="A0A2R4VYF5"/>
<dbReference type="KEGG" id="taci:TDSAC_0180"/>
<evidence type="ECO:0000256" key="10">
    <source>
        <dbReference type="ARBA" id="ARBA00023002"/>
    </source>
</evidence>
<feature type="modified residue" description="Tele-8alpha-FAD histidine" evidence="18">
    <location>
        <position position="60"/>
    </location>
</feature>
<evidence type="ECO:0000256" key="8">
    <source>
        <dbReference type="ARBA" id="ARBA00022827"/>
    </source>
</evidence>
<dbReference type="FunFam" id="1.20.58.100:FF:000001">
    <property type="entry name" value="Succinate dehydrogenase flavoprotein subunit (SdhA)"/>
    <property type="match status" value="1"/>
</dbReference>
<feature type="active site" description="Proton acceptor" evidence="15">
    <location>
        <position position="301"/>
    </location>
</feature>
<dbReference type="GO" id="GO:0006099">
    <property type="term" value="P:tricarboxylic acid cycle"/>
    <property type="evidence" value="ECO:0007669"/>
    <property type="project" value="UniProtKB-UniRule"/>
</dbReference>
<evidence type="ECO:0000256" key="2">
    <source>
        <dbReference type="ARBA" id="ARBA00004894"/>
    </source>
</evidence>
<dbReference type="OrthoDB" id="9806724at2"/>
<keyword evidence="7" id="KW-0547">Nucleotide-binding</keyword>
<keyword evidence="10 19" id="KW-0560">Oxidoreductase</keyword>
<dbReference type="InterPro" id="IPR003952">
    <property type="entry name" value="FRD_SDH_FAD_BS"/>
</dbReference>
<dbReference type="PANTHER" id="PTHR11632">
    <property type="entry name" value="SUCCINATE DEHYDROGENASE 2 FLAVOPROTEIN SUBUNIT"/>
    <property type="match status" value="1"/>
</dbReference>